<sequence>MTDPIADMLNRLVNAQAAEKETVEIPFSQLTYALAKILEKTDFVKSADFKGRRNKKIIEIELGYEDGIPRVRGAKRISKPGQRVYASFQKMPRTKGEQRIAIVSTSKGIMTNEEARKEKVGGEVLCEIW</sequence>
<dbReference type="EMBL" id="MHUL01000051">
    <property type="protein sequence ID" value="OHA75745.1"/>
    <property type="molecule type" value="Genomic_DNA"/>
</dbReference>
<evidence type="ECO:0000313" key="6">
    <source>
        <dbReference type="EMBL" id="OHA75745.1"/>
    </source>
</evidence>
<organism evidence="6 7">
    <name type="scientific">Candidatus Wildermuthbacteria bacterium RIFCSPLOWO2_02_FULL_47_9c</name>
    <dbReference type="NCBI Taxonomy" id="1802466"/>
    <lineage>
        <taxon>Bacteria</taxon>
        <taxon>Candidatus Wildermuthiibacteriota</taxon>
    </lineage>
</organism>
<dbReference type="SUPFAM" id="SSF56047">
    <property type="entry name" value="Ribosomal protein S8"/>
    <property type="match status" value="1"/>
</dbReference>
<evidence type="ECO:0000256" key="4">
    <source>
        <dbReference type="ARBA" id="ARBA00035258"/>
    </source>
</evidence>
<proteinExistence type="inferred from homology"/>
<name>A0A1G2RSB5_9BACT</name>
<dbReference type="GO" id="GO:0005737">
    <property type="term" value="C:cytoplasm"/>
    <property type="evidence" value="ECO:0007669"/>
    <property type="project" value="UniProtKB-ARBA"/>
</dbReference>
<evidence type="ECO:0000256" key="2">
    <source>
        <dbReference type="ARBA" id="ARBA00022980"/>
    </source>
</evidence>
<keyword evidence="2 5" id="KW-0689">Ribosomal protein</keyword>
<dbReference type="Gene3D" id="3.30.1370.30">
    <property type="match status" value="1"/>
</dbReference>
<dbReference type="AlphaFoldDB" id="A0A1G2RSB5"/>
<dbReference type="Pfam" id="PF00410">
    <property type="entry name" value="Ribosomal_S8"/>
    <property type="match status" value="1"/>
</dbReference>
<evidence type="ECO:0000313" key="7">
    <source>
        <dbReference type="Proteomes" id="UP000178222"/>
    </source>
</evidence>
<dbReference type="GO" id="GO:1990904">
    <property type="term" value="C:ribonucleoprotein complex"/>
    <property type="evidence" value="ECO:0007669"/>
    <property type="project" value="UniProtKB-KW"/>
</dbReference>
<evidence type="ECO:0000256" key="5">
    <source>
        <dbReference type="HAMAP-Rule" id="MF_01302"/>
    </source>
</evidence>
<evidence type="ECO:0000256" key="1">
    <source>
        <dbReference type="ARBA" id="ARBA00006471"/>
    </source>
</evidence>
<dbReference type="GO" id="GO:0006412">
    <property type="term" value="P:translation"/>
    <property type="evidence" value="ECO:0007669"/>
    <property type="project" value="UniProtKB-UniRule"/>
</dbReference>
<protein>
    <recommendedName>
        <fullName evidence="4 5">Small ribosomal subunit protein uS8</fullName>
    </recommendedName>
</protein>
<evidence type="ECO:0000256" key="3">
    <source>
        <dbReference type="ARBA" id="ARBA00023274"/>
    </source>
</evidence>
<dbReference type="HAMAP" id="MF_01302_B">
    <property type="entry name" value="Ribosomal_uS8_B"/>
    <property type="match status" value="1"/>
</dbReference>
<reference evidence="6 7" key="1">
    <citation type="journal article" date="2016" name="Nat. Commun.">
        <title>Thousands of microbial genomes shed light on interconnected biogeochemical processes in an aquifer system.</title>
        <authorList>
            <person name="Anantharaman K."/>
            <person name="Brown C.T."/>
            <person name="Hug L.A."/>
            <person name="Sharon I."/>
            <person name="Castelle C.J."/>
            <person name="Probst A.J."/>
            <person name="Thomas B.C."/>
            <person name="Singh A."/>
            <person name="Wilkins M.J."/>
            <person name="Karaoz U."/>
            <person name="Brodie E.L."/>
            <person name="Williams K.H."/>
            <person name="Hubbard S.S."/>
            <person name="Banfield J.F."/>
        </authorList>
    </citation>
    <scope>NUCLEOTIDE SEQUENCE [LARGE SCALE GENOMIC DNA]</scope>
</reference>
<dbReference type="InterPro" id="IPR000630">
    <property type="entry name" value="Ribosomal_uS8"/>
</dbReference>
<accession>A0A1G2RSB5</accession>
<keyword evidence="5" id="KW-0694">RNA-binding</keyword>
<dbReference type="Proteomes" id="UP000178222">
    <property type="component" value="Unassembled WGS sequence"/>
</dbReference>
<dbReference type="GO" id="GO:0019843">
    <property type="term" value="F:rRNA binding"/>
    <property type="evidence" value="ECO:0007669"/>
    <property type="project" value="UniProtKB-UniRule"/>
</dbReference>
<comment type="subunit">
    <text evidence="5">Part of the 30S ribosomal subunit. Contacts proteins S5 and S12.</text>
</comment>
<dbReference type="FunFam" id="3.30.1490.10:FF:000001">
    <property type="entry name" value="30S ribosomal protein S8"/>
    <property type="match status" value="1"/>
</dbReference>
<keyword evidence="5" id="KW-0699">rRNA-binding</keyword>
<dbReference type="Gene3D" id="3.30.1490.10">
    <property type="match status" value="1"/>
</dbReference>
<keyword evidence="3 5" id="KW-0687">Ribonucleoprotein</keyword>
<comment type="caution">
    <text evidence="6">The sequence shown here is derived from an EMBL/GenBank/DDBJ whole genome shotgun (WGS) entry which is preliminary data.</text>
</comment>
<gene>
    <name evidence="5" type="primary">rpsH</name>
    <name evidence="6" type="ORF">A3J30_02310</name>
</gene>
<comment type="similarity">
    <text evidence="1 5">Belongs to the universal ribosomal protein uS8 family.</text>
</comment>
<dbReference type="GO" id="GO:0005840">
    <property type="term" value="C:ribosome"/>
    <property type="evidence" value="ECO:0007669"/>
    <property type="project" value="UniProtKB-KW"/>
</dbReference>
<dbReference type="PANTHER" id="PTHR11758">
    <property type="entry name" value="40S RIBOSOMAL PROTEIN S15A"/>
    <property type="match status" value="1"/>
</dbReference>
<dbReference type="InterPro" id="IPR035987">
    <property type="entry name" value="Ribosomal_uS8_sf"/>
</dbReference>
<dbReference type="NCBIfam" id="NF001109">
    <property type="entry name" value="PRK00136.1"/>
    <property type="match status" value="1"/>
</dbReference>
<dbReference type="GO" id="GO:0003735">
    <property type="term" value="F:structural constituent of ribosome"/>
    <property type="evidence" value="ECO:0007669"/>
    <property type="project" value="InterPro"/>
</dbReference>
<comment type="function">
    <text evidence="5">One of the primary rRNA binding proteins, it binds directly to 16S rRNA central domain where it helps coordinate assembly of the platform of the 30S subunit.</text>
</comment>